<evidence type="ECO:0000313" key="5">
    <source>
        <dbReference type="Proteomes" id="UP000095287"/>
    </source>
</evidence>
<evidence type="ECO:0000313" key="6">
    <source>
        <dbReference type="WBParaSite" id="L893_g31387.t1"/>
    </source>
</evidence>
<dbReference type="GO" id="GO:0004714">
    <property type="term" value="F:transmembrane receptor protein tyrosine kinase activity"/>
    <property type="evidence" value="ECO:0007669"/>
    <property type="project" value="UniProtKB-EC"/>
</dbReference>
<protein>
    <submittedName>
        <fullName evidence="6">Protein kinase domain-containing protein</fullName>
    </submittedName>
</protein>
<dbReference type="WBParaSite" id="L893_g31387.t1">
    <property type="protein sequence ID" value="L893_g31387.t1"/>
    <property type="gene ID" value="L893_g31387"/>
</dbReference>
<name>A0A1I7ZZ69_9BILA</name>
<dbReference type="SUPFAM" id="SSF56112">
    <property type="entry name" value="Protein kinase-like (PK-like)"/>
    <property type="match status" value="1"/>
</dbReference>
<dbReference type="PRINTS" id="PR00109">
    <property type="entry name" value="TYRKINASE"/>
</dbReference>
<comment type="subcellular location">
    <subcellularLocation>
        <location evidence="1">Membrane</location>
        <topology evidence="1">Single-pass membrane protein</topology>
    </subcellularLocation>
</comment>
<dbReference type="Proteomes" id="UP000095287">
    <property type="component" value="Unplaced"/>
</dbReference>
<keyword evidence="5" id="KW-1185">Reference proteome</keyword>
<dbReference type="Gene3D" id="1.10.510.10">
    <property type="entry name" value="Transferase(Phosphotransferase) domain 1"/>
    <property type="match status" value="1"/>
</dbReference>
<dbReference type="InterPro" id="IPR020635">
    <property type="entry name" value="Tyr_kinase_cat_dom"/>
</dbReference>
<dbReference type="PANTHER" id="PTHR24416:SF611">
    <property type="entry name" value="TYROSINE-PROTEIN KINASE TRANSMEMBRANE RECEPTOR ROR"/>
    <property type="match status" value="1"/>
</dbReference>
<proteinExistence type="predicted"/>
<dbReference type="AlphaFoldDB" id="A0A1I7ZZ69"/>
<dbReference type="InterPro" id="IPR001245">
    <property type="entry name" value="Ser-Thr/Tyr_kinase_cat_dom"/>
</dbReference>
<feature type="binding site" evidence="3">
    <location>
        <position position="126"/>
    </location>
    <ligand>
        <name>ATP</name>
        <dbReference type="ChEBI" id="CHEBI:30616"/>
    </ligand>
</feature>
<evidence type="ECO:0000256" key="2">
    <source>
        <dbReference type="ARBA" id="ARBA00051243"/>
    </source>
</evidence>
<dbReference type="InterPro" id="IPR011009">
    <property type="entry name" value="Kinase-like_dom_sf"/>
</dbReference>
<dbReference type="InterPro" id="IPR000719">
    <property type="entry name" value="Prot_kinase_dom"/>
</dbReference>
<keyword evidence="3" id="KW-0067">ATP-binding</keyword>
<dbReference type="GO" id="GO:0005524">
    <property type="term" value="F:ATP binding"/>
    <property type="evidence" value="ECO:0007669"/>
    <property type="project" value="UniProtKB-UniRule"/>
</dbReference>
<accession>A0A1I7ZZ69</accession>
<evidence type="ECO:0000256" key="1">
    <source>
        <dbReference type="ARBA" id="ARBA00004167"/>
    </source>
</evidence>
<sequence>MWGASRSESTVEPSPAASCLLGPVARCSDVFGRPARVPSPPKFSVAMSVVICNSEVNHVRRRHHCRLRFTPSAELLPKAPSDGLHYFDQEELYLQKPIGAGAYGQVYEGILQNHHRVAVKTVIAKKGCNVEEVHATLTKEAKLMAQLRGHENVVRLFGLVDKGYTMYLVMELCAGGSLDTMLRLHGNEVSTVQRVALAYQISNGLKWLHQNGIIHRDLACRNCLVQGNLLKLCDFGMSRTVTDPKIDPDAPQNVRWMAPELWSTGTVTYASDMYSFGVTLWELFNRPYVRPYDELKGYQVKKAVLTGYRLHVPEDMPRAVESLMQKCFDADPLCRPTSEQAEVELGQILMNVNRKRPATSRSSSSLRRTRT</sequence>
<organism evidence="5 6">
    <name type="scientific">Steinernema glaseri</name>
    <dbReference type="NCBI Taxonomy" id="37863"/>
    <lineage>
        <taxon>Eukaryota</taxon>
        <taxon>Metazoa</taxon>
        <taxon>Ecdysozoa</taxon>
        <taxon>Nematoda</taxon>
        <taxon>Chromadorea</taxon>
        <taxon>Rhabditida</taxon>
        <taxon>Tylenchina</taxon>
        <taxon>Panagrolaimomorpha</taxon>
        <taxon>Strongyloidoidea</taxon>
        <taxon>Steinernematidae</taxon>
        <taxon>Steinernema</taxon>
    </lineage>
</organism>
<dbReference type="Pfam" id="PF07714">
    <property type="entry name" value="PK_Tyr_Ser-Thr"/>
    <property type="match status" value="1"/>
</dbReference>
<keyword evidence="3" id="KW-0547">Nucleotide-binding</keyword>
<dbReference type="GO" id="GO:0005886">
    <property type="term" value="C:plasma membrane"/>
    <property type="evidence" value="ECO:0007669"/>
    <property type="project" value="TreeGrafter"/>
</dbReference>
<dbReference type="PANTHER" id="PTHR24416">
    <property type="entry name" value="TYROSINE-PROTEIN KINASE RECEPTOR"/>
    <property type="match status" value="1"/>
</dbReference>
<feature type="domain" description="Protein kinase" evidence="4">
    <location>
        <begin position="92"/>
        <end position="350"/>
    </location>
</feature>
<dbReference type="CDD" id="cd00192">
    <property type="entry name" value="PTKc"/>
    <property type="match status" value="1"/>
</dbReference>
<dbReference type="SMART" id="SM00219">
    <property type="entry name" value="TyrKc"/>
    <property type="match status" value="1"/>
</dbReference>
<dbReference type="InterPro" id="IPR050122">
    <property type="entry name" value="RTK"/>
</dbReference>
<dbReference type="PROSITE" id="PS50011">
    <property type="entry name" value="PROTEIN_KINASE_DOM"/>
    <property type="match status" value="1"/>
</dbReference>
<comment type="catalytic activity">
    <reaction evidence="2">
        <text>L-tyrosyl-[protein] + ATP = O-phospho-L-tyrosyl-[protein] + ADP + H(+)</text>
        <dbReference type="Rhea" id="RHEA:10596"/>
        <dbReference type="Rhea" id="RHEA-COMP:10136"/>
        <dbReference type="Rhea" id="RHEA-COMP:20101"/>
        <dbReference type="ChEBI" id="CHEBI:15378"/>
        <dbReference type="ChEBI" id="CHEBI:30616"/>
        <dbReference type="ChEBI" id="CHEBI:46858"/>
        <dbReference type="ChEBI" id="CHEBI:61978"/>
        <dbReference type="ChEBI" id="CHEBI:456216"/>
        <dbReference type="EC" id="2.7.10.1"/>
    </reaction>
</comment>
<dbReference type="PROSITE" id="PS00107">
    <property type="entry name" value="PROTEIN_KINASE_ATP"/>
    <property type="match status" value="1"/>
</dbReference>
<evidence type="ECO:0000259" key="4">
    <source>
        <dbReference type="PROSITE" id="PS50011"/>
    </source>
</evidence>
<dbReference type="GO" id="GO:0007169">
    <property type="term" value="P:cell surface receptor protein tyrosine kinase signaling pathway"/>
    <property type="evidence" value="ECO:0007669"/>
    <property type="project" value="TreeGrafter"/>
</dbReference>
<dbReference type="GO" id="GO:0043235">
    <property type="term" value="C:receptor complex"/>
    <property type="evidence" value="ECO:0007669"/>
    <property type="project" value="TreeGrafter"/>
</dbReference>
<evidence type="ECO:0000256" key="3">
    <source>
        <dbReference type="PROSITE-ProRule" id="PRU10141"/>
    </source>
</evidence>
<dbReference type="PROSITE" id="PS00109">
    <property type="entry name" value="PROTEIN_KINASE_TYR"/>
    <property type="match status" value="1"/>
</dbReference>
<reference evidence="6" key="1">
    <citation type="submission" date="2016-11" db="UniProtKB">
        <authorList>
            <consortium name="WormBaseParasite"/>
        </authorList>
    </citation>
    <scope>IDENTIFICATION</scope>
</reference>
<dbReference type="InterPro" id="IPR017441">
    <property type="entry name" value="Protein_kinase_ATP_BS"/>
</dbReference>
<dbReference type="InterPro" id="IPR008266">
    <property type="entry name" value="Tyr_kinase_AS"/>
</dbReference>